<evidence type="ECO:0000313" key="2">
    <source>
        <dbReference type="EMBL" id="MBE0368746.1"/>
    </source>
</evidence>
<dbReference type="SUPFAM" id="SSF111364">
    <property type="entry name" value="Tsx-like channel"/>
    <property type="match status" value="1"/>
</dbReference>
<dbReference type="RefSeq" id="WP_192507977.1">
    <property type="nucleotide sequence ID" value="NZ_AQGV01000012.1"/>
</dbReference>
<dbReference type="Proteomes" id="UP000615755">
    <property type="component" value="Unassembled WGS sequence"/>
</dbReference>
<name>A0ABR9ECM8_9GAMM</name>
<comment type="caution">
    <text evidence="2">The sequence shown here is derived from an EMBL/GenBank/DDBJ whole genome shotgun (WGS) entry which is preliminary data.</text>
</comment>
<feature type="signal peptide" evidence="1">
    <location>
        <begin position="1"/>
        <end position="21"/>
    </location>
</feature>
<organism evidence="2 3">
    <name type="scientific">Pseudoalteromonas aurantia 208</name>
    <dbReference type="NCBI Taxonomy" id="1314867"/>
    <lineage>
        <taxon>Bacteria</taxon>
        <taxon>Pseudomonadati</taxon>
        <taxon>Pseudomonadota</taxon>
        <taxon>Gammaproteobacteria</taxon>
        <taxon>Alteromonadales</taxon>
        <taxon>Pseudoalteromonadaceae</taxon>
        <taxon>Pseudoalteromonas</taxon>
    </lineage>
</organism>
<evidence type="ECO:0000313" key="3">
    <source>
        <dbReference type="Proteomes" id="UP000615755"/>
    </source>
</evidence>
<sequence length="260" mass="29448">MTKLLLFALASIYLYSMPVFAANWSKTQLHLNYGEFTNPFTLSEAKTSVFSLQHASAYDYGENFFFVDYLDDDIQDNYQDRDFYMEWYSTVSLSAVSGYSFQKGILKDVGLVMGVNIAGDPKVVKYLPGIKLSWDIPGFTYVSTTITGYFDDSAGVAKQGAPSQSNAWMFDLAWGYPFTLGDHKFLFTGHAEYIGSRQNEFGIYVNDWLLAQPILQWDLGHALGNKSDTLMLGIEWQIWRNKLGGTVNESVPQIHLAWTF</sequence>
<feature type="chain" id="PRO_5045992549" description="Nucleoside-binding protein" evidence="1">
    <location>
        <begin position="22"/>
        <end position="260"/>
    </location>
</feature>
<keyword evidence="1" id="KW-0732">Signal</keyword>
<gene>
    <name evidence="2" type="ORF">PAUR_a2427</name>
</gene>
<protein>
    <recommendedName>
        <fullName evidence="4">Nucleoside-binding protein</fullName>
    </recommendedName>
</protein>
<keyword evidence="3" id="KW-1185">Reference proteome</keyword>
<evidence type="ECO:0008006" key="4">
    <source>
        <dbReference type="Google" id="ProtNLM"/>
    </source>
</evidence>
<dbReference type="Gene3D" id="2.40.230.20">
    <property type="entry name" value="Nucleoside-specific channel-forming protein, Tsx-like"/>
    <property type="match status" value="1"/>
</dbReference>
<reference evidence="2 3" key="1">
    <citation type="submission" date="2015-03" db="EMBL/GenBank/DDBJ databases">
        <title>Genome sequence of Pseudoalteromonas aurantia.</title>
        <authorList>
            <person name="Xie B.-B."/>
            <person name="Rong J.-C."/>
            <person name="Qin Q.-L."/>
            <person name="Zhang Y.-Z."/>
        </authorList>
    </citation>
    <scope>NUCLEOTIDE SEQUENCE [LARGE SCALE GENOMIC DNA]</scope>
    <source>
        <strain evidence="2 3">208</strain>
    </source>
</reference>
<accession>A0ABR9ECM8</accession>
<evidence type="ECO:0000256" key="1">
    <source>
        <dbReference type="SAM" id="SignalP"/>
    </source>
</evidence>
<dbReference type="EMBL" id="AQGV01000012">
    <property type="protein sequence ID" value="MBE0368746.1"/>
    <property type="molecule type" value="Genomic_DNA"/>
</dbReference>
<dbReference type="InterPro" id="IPR036777">
    <property type="entry name" value="Channel_Tsx-like_sf"/>
</dbReference>
<proteinExistence type="predicted"/>